<name>A0A517MD33_9BACT</name>
<evidence type="ECO:0000259" key="2">
    <source>
        <dbReference type="Pfam" id="PF01261"/>
    </source>
</evidence>
<feature type="domain" description="Xylose isomerase-like TIM barrel" evidence="2">
    <location>
        <begin position="50"/>
        <end position="240"/>
    </location>
</feature>
<accession>A0A517MD33</accession>
<dbReference type="InterPro" id="IPR050417">
    <property type="entry name" value="Sugar_Epim/Isomerase"/>
</dbReference>
<organism evidence="3 4">
    <name type="scientific">Roseimaritima multifibrata</name>
    <dbReference type="NCBI Taxonomy" id="1930274"/>
    <lineage>
        <taxon>Bacteria</taxon>
        <taxon>Pseudomonadati</taxon>
        <taxon>Planctomycetota</taxon>
        <taxon>Planctomycetia</taxon>
        <taxon>Pirellulales</taxon>
        <taxon>Pirellulaceae</taxon>
        <taxon>Roseimaritima</taxon>
    </lineage>
</organism>
<keyword evidence="4" id="KW-1185">Reference proteome</keyword>
<dbReference type="KEGG" id="rml:FF011L_15400"/>
<dbReference type="RefSeq" id="WP_246109791.1">
    <property type="nucleotide sequence ID" value="NZ_CP036262.1"/>
</dbReference>
<dbReference type="PANTHER" id="PTHR43489:SF3">
    <property type="entry name" value="XYLOSE ISOMERASE DOMAIN PROTEIN TIM BARREL"/>
    <property type="match status" value="1"/>
</dbReference>
<dbReference type="AlphaFoldDB" id="A0A517MD33"/>
<gene>
    <name evidence="3" type="primary">hyi_1</name>
    <name evidence="3" type="ORF">FF011L_15400</name>
</gene>
<dbReference type="InterPro" id="IPR036237">
    <property type="entry name" value="Xyl_isomerase-like_sf"/>
</dbReference>
<dbReference type="EC" id="5.3.1.22" evidence="3"/>
<dbReference type="Pfam" id="PF01261">
    <property type="entry name" value="AP_endonuc_2"/>
    <property type="match status" value="1"/>
</dbReference>
<dbReference type="Proteomes" id="UP000320672">
    <property type="component" value="Chromosome"/>
</dbReference>
<proteinExistence type="predicted"/>
<dbReference type="Gene3D" id="3.20.20.150">
    <property type="entry name" value="Divalent-metal-dependent TIM barrel enzymes"/>
    <property type="match status" value="1"/>
</dbReference>
<sequence length="256" mass="28378">MQVDATQGRLKQSVCQWCYGDLPLDQLATEVAQRGMAGIDLLGPDDFQTVKDHGLICTMITSHPLEEGLCDPQFHDMCLQSLTTSIEAAAAEGWPNVICFTGNARGIDRETGMQNCITALDKILPLAQAKGVTLVMELLNSRVDHPDYMCDQSAWGVELFRRLGSKNFGLLFDLYHMQIMEGDLIRTIGDHHEAFAHYHTAGNPGRHELDDQQELYYPAIARAIAGTGFQGYLAHEFMPKRDPLAALSDAVRQCIV</sequence>
<reference evidence="3 4" key="1">
    <citation type="submission" date="2019-02" db="EMBL/GenBank/DDBJ databases">
        <title>Deep-cultivation of Planctomycetes and their phenomic and genomic characterization uncovers novel biology.</title>
        <authorList>
            <person name="Wiegand S."/>
            <person name="Jogler M."/>
            <person name="Boedeker C."/>
            <person name="Pinto D."/>
            <person name="Vollmers J."/>
            <person name="Rivas-Marin E."/>
            <person name="Kohn T."/>
            <person name="Peeters S.H."/>
            <person name="Heuer A."/>
            <person name="Rast P."/>
            <person name="Oberbeckmann S."/>
            <person name="Bunk B."/>
            <person name="Jeske O."/>
            <person name="Meyerdierks A."/>
            <person name="Storesund J.E."/>
            <person name="Kallscheuer N."/>
            <person name="Luecker S."/>
            <person name="Lage O.M."/>
            <person name="Pohl T."/>
            <person name="Merkel B.J."/>
            <person name="Hornburger P."/>
            <person name="Mueller R.-W."/>
            <person name="Bruemmer F."/>
            <person name="Labrenz M."/>
            <person name="Spormann A.M."/>
            <person name="Op den Camp H."/>
            <person name="Overmann J."/>
            <person name="Amann R."/>
            <person name="Jetten M.S.M."/>
            <person name="Mascher T."/>
            <person name="Medema M.H."/>
            <person name="Devos D.P."/>
            <person name="Kaster A.-K."/>
            <person name="Ovreas L."/>
            <person name="Rohde M."/>
            <person name="Galperin M.Y."/>
            <person name="Jogler C."/>
        </authorList>
    </citation>
    <scope>NUCLEOTIDE SEQUENCE [LARGE SCALE GENOMIC DNA]</scope>
    <source>
        <strain evidence="3 4">FF011L</strain>
    </source>
</reference>
<keyword evidence="1 3" id="KW-0413">Isomerase</keyword>
<evidence type="ECO:0000313" key="3">
    <source>
        <dbReference type="EMBL" id="QDS92791.1"/>
    </source>
</evidence>
<dbReference type="PANTHER" id="PTHR43489">
    <property type="entry name" value="ISOMERASE"/>
    <property type="match status" value="1"/>
</dbReference>
<dbReference type="GO" id="GO:0008903">
    <property type="term" value="F:hydroxypyruvate isomerase activity"/>
    <property type="evidence" value="ECO:0007669"/>
    <property type="project" value="UniProtKB-EC"/>
</dbReference>
<evidence type="ECO:0000313" key="4">
    <source>
        <dbReference type="Proteomes" id="UP000320672"/>
    </source>
</evidence>
<evidence type="ECO:0000256" key="1">
    <source>
        <dbReference type="ARBA" id="ARBA00023235"/>
    </source>
</evidence>
<keyword evidence="3" id="KW-0670">Pyruvate</keyword>
<dbReference type="SUPFAM" id="SSF51658">
    <property type="entry name" value="Xylose isomerase-like"/>
    <property type="match status" value="1"/>
</dbReference>
<dbReference type="EMBL" id="CP036262">
    <property type="protein sequence ID" value="QDS92791.1"/>
    <property type="molecule type" value="Genomic_DNA"/>
</dbReference>
<protein>
    <submittedName>
        <fullName evidence="3">Hydroxypyruvate isomerase</fullName>
        <ecNumber evidence="3">5.3.1.22</ecNumber>
    </submittedName>
</protein>
<dbReference type="InterPro" id="IPR013022">
    <property type="entry name" value="Xyl_isomerase-like_TIM-brl"/>
</dbReference>